<comment type="caution">
    <text evidence="2">The sequence shown here is derived from an EMBL/GenBank/DDBJ whole genome shotgun (WGS) entry which is preliminary data.</text>
</comment>
<dbReference type="InterPro" id="IPR050289">
    <property type="entry name" value="TorD/DmsD_chaperones"/>
</dbReference>
<name>A0A7C5N4L0_9GAMM</name>
<evidence type="ECO:0000313" key="2">
    <source>
        <dbReference type="EMBL" id="HHH13804.1"/>
    </source>
</evidence>
<dbReference type="EMBL" id="DROM01000370">
    <property type="protein sequence ID" value="HHH13804.1"/>
    <property type="molecule type" value="Genomic_DNA"/>
</dbReference>
<proteinExistence type="predicted"/>
<evidence type="ECO:0000256" key="1">
    <source>
        <dbReference type="ARBA" id="ARBA00023186"/>
    </source>
</evidence>
<dbReference type="InterPro" id="IPR036411">
    <property type="entry name" value="TorD-like_sf"/>
</dbReference>
<dbReference type="SUPFAM" id="SSF89155">
    <property type="entry name" value="TorD-like"/>
    <property type="match status" value="1"/>
</dbReference>
<sequence length="256" mass="28863">MNAASQEHSPDSELLPRFLDRVSEDLRILARLHDREPDDALVRELRAIDFPGSLTLPLDDGAGREACMIMAHALEMLPDKIGQSVLDELAADYASIYLNHGVGASPQESVWTDEDGLICQDSMFQVRQWYQAHGLEVPDWRKRPDDHLVYQLQFVAHLLMEKETEEALQQAATFLDEHLLRWLGPFARRVAGRCATPWFAGAATLTAAYMESLRDILAEILQQPRPTPEEIEARMKPKRPVEEVPVAFMPGMGPVV</sequence>
<dbReference type="Gene3D" id="1.10.3480.10">
    <property type="entry name" value="TorD-like"/>
    <property type="match status" value="1"/>
</dbReference>
<gene>
    <name evidence="2" type="ORF">ENJ98_06160</name>
</gene>
<dbReference type="InterPro" id="IPR020945">
    <property type="entry name" value="DMSO/NO3_reduct_chaperone"/>
</dbReference>
<dbReference type="Proteomes" id="UP000886100">
    <property type="component" value="Unassembled WGS sequence"/>
</dbReference>
<dbReference type="AlphaFoldDB" id="A0A7C5N4L0"/>
<keyword evidence="1" id="KW-0143">Chaperone</keyword>
<dbReference type="PANTHER" id="PTHR34227:SF11">
    <property type="entry name" value="CHAPERONE PROTEIN TORD"/>
    <property type="match status" value="1"/>
</dbReference>
<reference evidence="2" key="1">
    <citation type="journal article" date="2020" name="mSystems">
        <title>Genome- and Community-Level Interaction Insights into Carbon Utilization and Element Cycling Functions of Hydrothermarchaeota in Hydrothermal Sediment.</title>
        <authorList>
            <person name="Zhou Z."/>
            <person name="Liu Y."/>
            <person name="Xu W."/>
            <person name="Pan J."/>
            <person name="Luo Z.H."/>
            <person name="Li M."/>
        </authorList>
    </citation>
    <scope>NUCLEOTIDE SEQUENCE [LARGE SCALE GENOMIC DNA]</scope>
    <source>
        <strain evidence="2">HyVt-535</strain>
    </source>
</reference>
<dbReference type="PANTHER" id="PTHR34227">
    <property type="entry name" value="CHAPERONE PROTEIN YCDY"/>
    <property type="match status" value="1"/>
</dbReference>
<organism evidence="2">
    <name type="scientific">Thiolapillus brandeum</name>
    <dbReference type="NCBI Taxonomy" id="1076588"/>
    <lineage>
        <taxon>Bacteria</taxon>
        <taxon>Pseudomonadati</taxon>
        <taxon>Pseudomonadota</taxon>
        <taxon>Gammaproteobacteria</taxon>
        <taxon>Chromatiales</taxon>
        <taxon>Sedimenticolaceae</taxon>
        <taxon>Thiolapillus</taxon>
    </lineage>
</organism>
<accession>A0A7C5N4L0</accession>
<protein>
    <submittedName>
        <fullName evidence="2">Dehydrogenase</fullName>
    </submittedName>
</protein>
<dbReference type="Pfam" id="PF02613">
    <property type="entry name" value="Nitrate_red_del"/>
    <property type="match status" value="1"/>
</dbReference>